<dbReference type="EMBL" id="GGEC01017555">
    <property type="protein sequence ID" value="MBW98038.1"/>
    <property type="molecule type" value="Transcribed_RNA"/>
</dbReference>
<protein>
    <submittedName>
        <fullName evidence="1">Uncharacterized protein</fullName>
    </submittedName>
</protein>
<evidence type="ECO:0000313" key="1">
    <source>
        <dbReference type="EMBL" id="MBW98038.1"/>
    </source>
</evidence>
<dbReference type="AlphaFoldDB" id="A0A2P2JX35"/>
<proteinExistence type="predicted"/>
<accession>A0A2P2JX35</accession>
<organism evidence="1">
    <name type="scientific">Rhizophora mucronata</name>
    <name type="common">Asiatic mangrove</name>
    <dbReference type="NCBI Taxonomy" id="61149"/>
    <lineage>
        <taxon>Eukaryota</taxon>
        <taxon>Viridiplantae</taxon>
        <taxon>Streptophyta</taxon>
        <taxon>Embryophyta</taxon>
        <taxon>Tracheophyta</taxon>
        <taxon>Spermatophyta</taxon>
        <taxon>Magnoliopsida</taxon>
        <taxon>eudicotyledons</taxon>
        <taxon>Gunneridae</taxon>
        <taxon>Pentapetalae</taxon>
        <taxon>rosids</taxon>
        <taxon>fabids</taxon>
        <taxon>Malpighiales</taxon>
        <taxon>Rhizophoraceae</taxon>
        <taxon>Rhizophora</taxon>
    </lineage>
</organism>
<name>A0A2P2JX35_RHIMU</name>
<sequence length="58" mass="6643">MPKDKTPTRGRCNLSHHVFIRHFFSDLYTLSNSAKLPIISLIRITVFARMGVALKLET</sequence>
<reference evidence="1" key="1">
    <citation type="submission" date="2018-02" db="EMBL/GenBank/DDBJ databases">
        <title>Rhizophora mucronata_Transcriptome.</title>
        <authorList>
            <person name="Meera S.P."/>
            <person name="Sreeshan A."/>
            <person name="Augustine A."/>
        </authorList>
    </citation>
    <scope>NUCLEOTIDE SEQUENCE</scope>
    <source>
        <tissue evidence="1">Leaf</tissue>
    </source>
</reference>